<evidence type="ECO:0000313" key="13">
    <source>
        <dbReference type="EMBL" id="KAF2893235.1"/>
    </source>
</evidence>
<feature type="domain" description="G-protein coupled receptors family 1 profile" evidence="12">
    <location>
        <begin position="22"/>
        <end position="251"/>
    </location>
</feature>
<dbReference type="PRINTS" id="PR00237">
    <property type="entry name" value="GPCRRHODOPSN"/>
</dbReference>
<evidence type="ECO:0000256" key="10">
    <source>
        <dbReference type="SAM" id="MobiDB-lite"/>
    </source>
</evidence>
<comment type="caution">
    <text evidence="13">The sequence shown here is derived from an EMBL/GenBank/DDBJ whole genome shotgun (WGS) entry which is preliminary data.</text>
</comment>
<evidence type="ECO:0000256" key="5">
    <source>
        <dbReference type="ARBA" id="ARBA00022989"/>
    </source>
</evidence>
<proteinExistence type="inferred from homology"/>
<dbReference type="GO" id="GO:0043005">
    <property type="term" value="C:neuron projection"/>
    <property type="evidence" value="ECO:0007669"/>
    <property type="project" value="TreeGrafter"/>
</dbReference>
<dbReference type="GO" id="GO:0005886">
    <property type="term" value="C:plasma membrane"/>
    <property type="evidence" value="ECO:0007669"/>
    <property type="project" value="UniProtKB-SubCell"/>
</dbReference>
<keyword evidence="6" id="KW-0297">G-protein coupled receptor</keyword>
<feature type="transmembrane region" description="Helical" evidence="11">
    <location>
        <begin position="119"/>
        <end position="145"/>
    </location>
</feature>
<keyword evidence="14" id="KW-1185">Reference proteome</keyword>
<evidence type="ECO:0000313" key="14">
    <source>
        <dbReference type="Proteomes" id="UP000801492"/>
    </source>
</evidence>
<evidence type="ECO:0000256" key="3">
    <source>
        <dbReference type="ARBA" id="ARBA00022475"/>
    </source>
</evidence>
<evidence type="ECO:0000256" key="9">
    <source>
        <dbReference type="ARBA" id="ARBA00023224"/>
    </source>
</evidence>
<organism evidence="13 14">
    <name type="scientific">Ignelater luminosus</name>
    <name type="common">Cucubano</name>
    <name type="synonym">Pyrophorus luminosus</name>
    <dbReference type="NCBI Taxonomy" id="2038154"/>
    <lineage>
        <taxon>Eukaryota</taxon>
        <taxon>Metazoa</taxon>
        <taxon>Ecdysozoa</taxon>
        <taxon>Arthropoda</taxon>
        <taxon>Hexapoda</taxon>
        <taxon>Insecta</taxon>
        <taxon>Pterygota</taxon>
        <taxon>Neoptera</taxon>
        <taxon>Endopterygota</taxon>
        <taxon>Coleoptera</taxon>
        <taxon>Polyphaga</taxon>
        <taxon>Elateriformia</taxon>
        <taxon>Elateroidea</taxon>
        <taxon>Elateridae</taxon>
        <taxon>Agrypninae</taxon>
        <taxon>Pyrophorini</taxon>
        <taxon>Ignelater</taxon>
    </lineage>
</organism>
<feature type="transmembrane region" description="Helical" evidence="11">
    <location>
        <begin position="74"/>
        <end position="98"/>
    </location>
</feature>
<keyword evidence="7 11" id="KW-0472">Membrane</keyword>
<evidence type="ECO:0000256" key="7">
    <source>
        <dbReference type="ARBA" id="ARBA00023136"/>
    </source>
</evidence>
<evidence type="ECO:0000259" key="12">
    <source>
        <dbReference type="PROSITE" id="PS50262"/>
    </source>
</evidence>
<dbReference type="InterPro" id="IPR000276">
    <property type="entry name" value="GPCR_Rhodpsn"/>
</dbReference>
<dbReference type="InterPro" id="IPR017452">
    <property type="entry name" value="GPCR_Rhodpsn_7TM"/>
</dbReference>
<dbReference type="CDD" id="cd00637">
    <property type="entry name" value="7tm_classA_rhodopsin-like"/>
    <property type="match status" value="1"/>
</dbReference>
<comment type="subcellular location">
    <subcellularLocation>
        <location evidence="1">Cell membrane</location>
        <topology evidence="1">Multi-pass membrane protein</topology>
    </subcellularLocation>
</comment>
<dbReference type="EMBL" id="VTPC01008132">
    <property type="protein sequence ID" value="KAF2893235.1"/>
    <property type="molecule type" value="Genomic_DNA"/>
</dbReference>
<feature type="region of interest" description="Disordered" evidence="10">
    <location>
        <begin position="278"/>
        <end position="299"/>
    </location>
</feature>
<accession>A0A8K0G6B0</accession>
<evidence type="ECO:0000256" key="8">
    <source>
        <dbReference type="ARBA" id="ARBA00023170"/>
    </source>
</evidence>
<feature type="transmembrane region" description="Helical" evidence="11">
    <location>
        <begin position="223"/>
        <end position="251"/>
    </location>
</feature>
<protein>
    <recommendedName>
        <fullName evidence="12">G-protein coupled receptors family 1 profile domain-containing protein</fullName>
    </recommendedName>
</protein>
<keyword evidence="3" id="KW-1003">Cell membrane</keyword>
<dbReference type="Proteomes" id="UP000801492">
    <property type="component" value="Unassembled WGS sequence"/>
</dbReference>
<sequence>MSHVVSLLFIAVVIFSSFGILADTAIIYGIYRFKRLKTPSNVFLANWAIADLLSIVTVPTIIVNYVLIFDPSSYIYTCLTTHATVTCHLAVTVFGLLLSIDWCTAAYWPRISDKVRNRYLFIIVAIWLVLLLFYILSSALCISGIHFYFNVIIFVIFYAINLLFVIVLQCTRIVQKCRTGSITYPESLNGRLAIISIITFSYLLAAVNVALEYANVYHSSYDYIATYACTIISAITVLASSVVTLGVLCWFDKNFRLCVFPIGSNTHARFENEVSETEESPATFNNSNHLSNSNQNIVT</sequence>
<evidence type="ECO:0000256" key="6">
    <source>
        <dbReference type="ARBA" id="ARBA00023040"/>
    </source>
</evidence>
<comment type="similarity">
    <text evidence="2">Belongs to the G-protein coupled receptor 1 family.</text>
</comment>
<feature type="transmembrane region" description="Helical" evidence="11">
    <location>
        <begin position="192"/>
        <end position="211"/>
    </location>
</feature>
<dbReference type="PANTHER" id="PTHR24229:SF40">
    <property type="entry name" value="ALLATOSTATIN C RECEPTOR 1-RELATED"/>
    <property type="match status" value="1"/>
</dbReference>
<dbReference type="AlphaFoldDB" id="A0A8K0G6B0"/>
<gene>
    <name evidence="13" type="ORF">ILUMI_12939</name>
</gene>
<dbReference type="SUPFAM" id="SSF81321">
    <property type="entry name" value="Family A G protein-coupled receptor-like"/>
    <property type="match status" value="1"/>
</dbReference>
<name>A0A8K0G6B0_IGNLU</name>
<evidence type="ECO:0000256" key="1">
    <source>
        <dbReference type="ARBA" id="ARBA00004651"/>
    </source>
</evidence>
<evidence type="ECO:0000256" key="4">
    <source>
        <dbReference type="ARBA" id="ARBA00022692"/>
    </source>
</evidence>
<keyword evidence="9" id="KW-0807">Transducer</keyword>
<dbReference type="PROSITE" id="PS50262">
    <property type="entry name" value="G_PROTEIN_RECEP_F1_2"/>
    <property type="match status" value="1"/>
</dbReference>
<dbReference type="PANTHER" id="PTHR24229">
    <property type="entry name" value="NEUROPEPTIDES RECEPTOR"/>
    <property type="match status" value="1"/>
</dbReference>
<reference evidence="13" key="1">
    <citation type="submission" date="2019-08" db="EMBL/GenBank/DDBJ databases">
        <title>The genome of the North American firefly Photinus pyralis.</title>
        <authorList>
            <consortium name="Photinus pyralis genome working group"/>
            <person name="Fallon T.R."/>
            <person name="Sander Lower S.E."/>
            <person name="Weng J.-K."/>
        </authorList>
    </citation>
    <scope>NUCLEOTIDE SEQUENCE</scope>
    <source>
        <strain evidence="13">TRF0915ILg1</strain>
        <tissue evidence="13">Whole body</tissue>
    </source>
</reference>
<dbReference type="GO" id="GO:0004930">
    <property type="term" value="F:G protein-coupled receptor activity"/>
    <property type="evidence" value="ECO:0007669"/>
    <property type="project" value="UniProtKB-KW"/>
</dbReference>
<dbReference type="Gene3D" id="1.20.1070.10">
    <property type="entry name" value="Rhodopsin 7-helix transmembrane proteins"/>
    <property type="match status" value="1"/>
</dbReference>
<keyword evidence="5 11" id="KW-1133">Transmembrane helix</keyword>
<feature type="transmembrane region" description="Helical" evidence="11">
    <location>
        <begin position="6"/>
        <end position="31"/>
    </location>
</feature>
<keyword evidence="4 11" id="KW-0812">Transmembrane</keyword>
<keyword evidence="8" id="KW-0675">Receptor</keyword>
<feature type="compositionally biased region" description="Low complexity" evidence="10">
    <location>
        <begin position="285"/>
        <end position="299"/>
    </location>
</feature>
<evidence type="ECO:0000256" key="11">
    <source>
        <dbReference type="SAM" id="Phobius"/>
    </source>
</evidence>
<evidence type="ECO:0000256" key="2">
    <source>
        <dbReference type="ARBA" id="ARBA00010663"/>
    </source>
</evidence>
<dbReference type="OrthoDB" id="6775923at2759"/>
<feature type="transmembrane region" description="Helical" evidence="11">
    <location>
        <begin position="43"/>
        <end position="68"/>
    </location>
</feature>
<feature type="transmembrane region" description="Helical" evidence="11">
    <location>
        <begin position="151"/>
        <end position="171"/>
    </location>
</feature>
<dbReference type="GO" id="GO:0042277">
    <property type="term" value="F:peptide binding"/>
    <property type="evidence" value="ECO:0007669"/>
    <property type="project" value="TreeGrafter"/>
</dbReference>